<evidence type="ECO:0000313" key="2">
    <source>
        <dbReference type="EMBL" id="KKI52469.1"/>
    </source>
</evidence>
<comment type="similarity">
    <text evidence="1">Belongs to the UPF0047 family.</text>
</comment>
<protein>
    <submittedName>
        <fullName evidence="2">UPF0047 protein Bsu YugU</fullName>
    </submittedName>
</protein>
<reference evidence="2 3" key="1">
    <citation type="submission" date="2015-04" db="EMBL/GenBank/DDBJ databases">
        <title>Draft genome sequence of bacteremic isolate Catabacter hongkongensis type strain HKU16T.</title>
        <authorList>
            <person name="Lau S.K."/>
            <person name="Teng J.L."/>
            <person name="Huang Y."/>
            <person name="Curreem S.O."/>
            <person name="Tsui S.K."/>
            <person name="Woo P.C."/>
        </authorList>
    </citation>
    <scope>NUCLEOTIDE SEQUENCE [LARGE SCALE GENOMIC DNA]</scope>
    <source>
        <strain evidence="2 3">HKU16</strain>
    </source>
</reference>
<dbReference type="RefSeq" id="WP_046441761.1">
    <property type="nucleotide sequence ID" value="NZ_CAUERS010000086.1"/>
</dbReference>
<dbReference type="Pfam" id="PF01894">
    <property type="entry name" value="YjbQ"/>
    <property type="match status" value="1"/>
</dbReference>
<dbReference type="PANTHER" id="PTHR30615">
    <property type="entry name" value="UNCHARACTERIZED PROTEIN YJBQ-RELATED"/>
    <property type="match status" value="1"/>
</dbReference>
<dbReference type="EMBL" id="LAYJ01000002">
    <property type="protein sequence ID" value="KKI52469.1"/>
    <property type="molecule type" value="Genomic_DNA"/>
</dbReference>
<dbReference type="Proteomes" id="UP000034076">
    <property type="component" value="Unassembled WGS sequence"/>
</dbReference>
<dbReference type="PIRSF" id="PIRSF004681">
    <property type="entry name" value="UCP004681"/>
    <property type="match status" value="1"/>
</dbReference>
<evidence type="ECO:0000313" key="3">
    <source>
        <dbReference type="Proteomes" id="UP000034076"/>
    </source>
</evidence>
<accession>A0A0M2NIV9</accession>
<keyword evidence="3" id="KW-1185">Reference proteome</keyword>
<dbReference type="OrthoDB" id="9801725at2"/>
<proteinExistence type="inferred from homology"/>
<evidence type="ECO:0000256" key="1">
    <source>
        <dbReference type="ARBA" id="ARBA00005534"/>
    </source>
</evidence>
<dbReference type="AlphaFoldDB" id="A0A0M2NIV9"/>
<dbReference type="InterPro" id="IPR035917">
    <property type="entry name" value="YjbQ-like_sf"/>
</dbReference>
<name>A0A0M2NIV9_9FIRM</name>
<organism evidence="2 3">
    <name type="scientific">Christensenella hongkongensis</name>
    <dbReference type="NCBI Taxonomy" id="270498"/>
    <lineage>
        <taxon>Bacteria</taxon>
        <taxon>Bacillati</taxon>
        <taxon>Bacillota</taxon>
        <taxon>Clostridia</taxon>
        <taxon>Christensenellales</taxon>
        <taxon>Christensenellaceae</taxon>
        <taxon>Christensenella</taxon>
    </lineage>
</organism>
<dbReference type="Gene3D" id="2.60.120.460">
    <property type="entry name" value="YjbQ-like"/>
    <property type="match status" value="1"/>
</dbReference>
<gene>
    <name evidence="2" type="ORF">CHK_0003</name>
</gene>
<dbReference type="InterPro" id="IPR001602">
    <property type="entry name" value="UPF0047_YjbQ-like"/>
</dbReference>
<dbReference type="NCBIfam" id="TIGR00149">
    <property type="entry name" value="TIGR00149_YjbQ"/>
    <property type="match status" value="1"/>
</dbReference>
<dbReference type="SUPFAM" id="SSF111038">
    <property type="entry name" value="YjbQ-like"/>
    <property type="match status" value="1"/>
</dbReference>
<dbReference type="PANTHER" id="PTHR30615:SF8">
    <property type="entry name" value="UPF0047 PROTEIN C4A8.02C"/>
    <property type="match status" value="1"/>
</dbReference>
<dbReference type="PATRIC" id="fig|270498.16.peg.723"/>
<dbReference type="STRING" id="270498.CHK_0003"/>
<comment type="caution">
    <text evidence="2">The sequence shown here is derived from an EMBL/GenBank/DDBJ whole genome shotgun (WGS) entry which is preliminary data.</text>
</comment>
<sequence>MRVFDLETYKKEAFINITRSVREEVIKSGVTNGIVIVHCPHTTAGITITENADPDVCADMIRALDAITPDIDYRHAEGNSPAHLKSILVGNSVSVPVKNGDLCLGVWQGIYFCEFDGPRSRQFYVTAGSAE</sequence>